<sequence>CVLGVNAVTTLVENKRAQLVIIAHYVNPIELVVFLPALCCKTGIPYSIINGKASLGHLVHNKTCTTITFTQVNPADKRALAKVAEAFRTNSSDRYDEIHCH</sequence>
<dbReference type="PRINTS" id="PR00881">
    <property type="entry name" value="L7ARS6FAMILY"/>
</dbReference>
<evidence type="ECO:0000256" key="1">
    <source>
        <dbReference type="ARBA" id="ARBA00007337"/>
    </source>
</evidence>
<evidence type="ECO:0000256" key="2">
    <source>
        <dbReference type="ARBA" id="ARBA00022980"/>
    </source>
</evidence>
<name>A0A9X9Q7I1_GULGU</name>
<dbReference type="GO" id="GO:0022625">
    <property type="term" value="C:cytosolic large ribosomal subunit"/>
    <property type="evidence" value="ECO:0007669"/>
    <property type="project" value="UniProtKB-UniRule"/>
</dbReference>
<keyword evidence="8" id="KW-1185">Reference proteome</keyword>
<feature type="domain" description="Ribosomal protein eL8/eL30/eS12/Gadd45" evidence="6">
    <location>
        <begin position="2"/>
        <end position="80"/>
    </location>
</feature>
<gene>
    <name evidence="7" type="ORF">BN2614_LOCUS1</name>
</gene>
<dbReference type="InterPro" id="IPR050257">
    <property type="entry name" value="eL8/uL1-like"/>
</dbReference>
<keyword evidence="2 5" id="KW-0689">Ribosomal protein</keyword>
<comment type="function">
    <text evidence="5">Component of the ribosome.</text>
</comment>
<evidence type="ECO:0000313" key="7">
    <source>
        <dbReference type="EMBL" id="VCX37973.1"/>
    </source>
</evidence>
<dbReference type="AlphaFoldDB" id="A0A9X9Q7I1"/>
<reference evidence="7 8" key="1">
    <citation type="submission" date="2018-10" db="EMBL/GenBank/DDBJ databases">
        <authorList>
            <person name="Ekblom R."/>
            <person name="Jareborg N."/>
        </authorList>
    </citation>
    <scope>NUCLEOTIDE SEQUENCE [LARGE SCALE GENOMIC DNA]</scope>
    <source>
        <tissue evidence="7">Muscle</tissue>
    </source>
</reference>
<dbReference type="InterPro" id="IPR001921">
    <property type="entry name" value="Ribosomal_eL8_euk"/>
</dbReference>
<dbReference type="SUPFAM" id="SSF55315">
    <property type="entry name" value="L30e-like"/>
    <property type="match status" value="1"/>
</dbReference>
<comment type="caution">
    <text evidence="7">The sequence shown here is derived from an EMBL/GenBank/DDBJ whole genome shotgun (WGS) entry which is preliminary data.</text>
</comment>
<dbReference type="InterPro" id="IPR018492">
    <property type="entry name" value="Ribosomal_eL8/Nhp2"/>
</dbReference>
<feature type="non-terminal residue" evidence="7">
    <location>
        <position position="1"/>
    </location>
</feature>
<accession>A0A9X9Q7I1</accession>
<evidence type="ECO:0000313" key="8">
    <source>
        <dbReference type="Proteomes" id="UP000269945"/>
    </source>
</evidence>
<evidence type="ECO:0000259" key="6">
    <source>
        <dbReference type="Pfam" id="PF01248"/>
    </source>
</evidence>
<dbReference type="PANTHER" id="PTHR23105">
    <property type="entry name" value="RIBOSOMAL PROTEIN L7AE FAMILY MEMBER"/>
    <property type="match status" value="1"/>
</dbReference>
<keyword evidence="3 5" id="KW-0687">Ribonucleoprotein</keyword>
<dbReference type="Gene3D" id="3.30.1330.30">
    <property type="match status" value="1"/>
</dbReference>
<comment type="subunit">
    <text evidence="4">Component of the large ribosomal subunit. Interacts with CRY1. Interacts with DICER1, AGO2, TARBP2, MOV10 and EIF6; they form a large RNA-induced silencing complex (RISC).</text>
</comment>
<evidence type="ECO:0000256" key="4">
    <source>
        <dbReference type="ARBA" id="ARBA00046616"/>
    </source>
</evidence>
<dbReference type="PRINTS" id="PR00882">
    <property type="entry name" value="RIBOSOMALL7A"/>
</dbReference>
<protein>
    <recommendedName>
        <fullName evidence="5">60S ribosomal protein L7a</fullName>
    </recommendedName>
</protein>
<organism evidence="7 8">
    <name type="scientific">Gulo gulo</name>
    <name type="common">Wolverine</name>
    <name type="synonym">Gluton</name>
    <dbReference type="NCBI Taxonomy" id="48420"/>
    <lineage>
        <taxon>Eukaryota</taxon>
        <taxon>Metazoa</taxon>
        <taxon>Chordata</taxon>
        <taxon>Craniata</taxon>
        <taxon>Vertebrata</taxon>
        <taxon>Euteleostomi</taxon>
        <taxon>Mammalia</taxon>
        <taxon>Eutheria</taxon>
        <taxon>Laurasiatheria</taxon>
        <taxon>Carnivora</taxon>
        <taxon>Caniformia</taxon>
        <taxon>Musteloidea</taxon>
        <taxon>Mustelidae</taxon>
        <taxon>Guloninae</taxon>
        <taxon>Gulo</taxon>
    </lineage>
</organism>
<dbReference type="GO" id="GO:0003723">
    <property type="term" value="F:RNA binding"/>
    <property type="evidence" value="ECO:0007669"/>
    <property type="project" value="UniProtKB-UniRule"/>
</dbReference>
<evidence type="ECO:0000256" key="5">
    <source>
        <dbReference type="RuleBase" id="RU367042"/>
    </source>
</evidence>
<dbReference type="InterPro" id="IPR004037">
    <property type="entry name" value="Ribosomal_eL8-like_CS"/>
</dbReference>
<dbReference type="GO" id="GO:0042254">
    <property type="term" value="P:ribosome biogenesis"/>
    <property type="evidence" value="ECO:0007669"/>
    <property type="project" value="InterPro"/>
</dbReference>
<dbReference type="InterPro" id="IPR004038">
    <property type="entry name" value="Ribosomal_eL8/eL30/eS12/Gad45"/>
</dbReference>
<dbReference type="InterPro" id="IPR029064">
    <property type="entry name" value="Ribosomal_eL30-like_sf"/>
</dbReference>
<evidence type="ECO:0000256" key="3">
    <source>
        <dbReference type="ARBA" id="ARBA00023274"/>
    </source>
</evidence>
<dbReference type="PROSITE" id="PS01082">
    <property type="entry name" value="RIBOSOMAL_L7AE"/>
    <property type="match status" value="1"/>
</dbReference>
<dbReference type="EMBL" id="CYRY02043524">
    <property type="protein sequence ID" value="VCX37973.1"/>
    <property type="molecule type" value="Genomic_DNA"/>
</dbReference>
<dbReference type="Pfam" id="PF01248">
    <property type="entry name" value="Ribosomal_L7Ae"/>
    <property type="match status" value="1"/>
</dbReference>
<proteinExistence type="inferred from homology"/>
<comment type="similarity">
    <text evidence="1 5">Belongs to the eukaryotic ribosomal protein eL8 family.</text>
</comment>
<dbReference type="Proteomes" id="UP000269945">
    <property type="component" value="Unassembled WGS sequence"/>
</dbReference>